<reference evidence="2" key="1">
    <citation type="journal article" date="2019" name="Int. J. Syst. Evol. Microbiol.">
        <title>The Global Catalogue of Microorganisms (GCM) 10K type strain sequencing project: providing services to taxonomists for standard genome sequencing and annotation.</title>
        <authorList>
            <consortium name="The Broad Institute Genomics Platform"/>
            <consortium name="The Broad Institute Genome Sequencing Center for Infectious Disease"/>
            <person name="Wu L."/>
            <person name="Ma J."/>
        </authorList>
    </citation>
    <scope>NUCLEOTIDE SEQUENCE [LARGE SCALE GENOMIC DNA]</scope>
    <source>
        <strain evidence="2">CCM 8653</strain>
    </source>
</reference>
<keyword evidence="2" id="KW-1185">Reference proteome</keyword>
<comment type="caution">
    <text evidence="1">The sequence shown here is derived from an EMBL/GenBank/DDBJ whole genome shotgun (WGS) entry which is preliminary data.</text>
</comment>
<dbReference type="RefSeq" id="WP_188522072.1">
    <property type="nucleotide sequence ID" value="NZ_BMDG01000002.1"/>
</dbReference>
<proteinExistence type="predicted"/>
<dbReference type="Proteomes" id="UP000632535">
    <property type="component" value="Unassembled WGS sequence"/>
</dbReference>
<evidence type="ECO:0000313" key="2">
    <source>
        <dbReference type="Proteomes" id="UP000632535"/>
    </source>
</evidence>
<gene>
    <name evidence="1" type="ORF">GCM10007368_04780</name>
</gene>
<protein>
    <recommendedName>
        <fullName evidence="3">GGDEF domain-containing protein</fullName>
    </recommendedName>
</protein>
<evidence type="ECO:0000313" key="1">
    <source>
        <dbReference type="EMBL" id="GGI05163.1"/>
    </source>
</evidence>
<name>A0ABQ2B0Y7_9MICO</name>
<organism evidence="1 2">
    <name type="scientific">Isoptericola cucumis</name>
    <dbReference type="NCBI Taxonomy" id="1776856"/>
    <lineage>
        <taxon>Bacteria</taxon>
        <taxon>Bacillati</taxon>
        <taxon>Actinomycetota</taxon>
        <taxon>Actinomycetes</taxon>
        <taxon>Micrococcales</taxon>
        <taxon>Promicromonosporaceae</taxon>
        <taxon>Isoptericola</taxon>
    </lineage>
</organism>
<sequence>MSPTPSDHASEHATNVRARWRATSLAEVWLRPGDWYHPAIDALAEAIEDERSPTAAAGRLGMARGSAGIGLEETLDDLACAFRVAGLESDLKALRAGAVGWVHGRERTMVLAGVRDPGTGLPTGEYLTERLRETYGTALTRQDDVAGTHCLLVVDVAVDGLDPWQRAGRSAAVGQALEHVFGEGHPMAALSDGVFAVLSERRETTADVALATRRVVERNAEVLGLGDTLRRPTRVWVERLPATHAAAAELLRNLAR</sequence>
<accession>A0ABQ2B0Y7</accession>
<dbReference type="EMBL" id="BMDG01000002">
    <property type="protein sequence ID" value="GGI05163.1"/>
    <property type="molecule type" value="Genomic_DNA"/>
</dbReference>
<evidence type="ECO:0008006" key="3">
    <source>
        <dbReference type="Google" id="ProtNLM"/>
    </source>
</evidence>